<dbReference type="InterPro" id="IPR036291">
    <property type="entry name" value="NAD(P)-bd_dom_sf"/>
</dbReference>
<dbReference type="InterPro" id="IPR003462">
    <property type="entry name" value="ODC_Mu_crystall"/>
</dbReference>
<sequence>MPTILSDHEIAAGLTPIRAVAWIREALLDAHHGRLHTPPRVSTDLGEGRLVFTAGALEGEWFGYRSYDSFGKDVGEQVIVVHEWATGAVQTIAISNELGPRRVGAIGAAAADVLANPNAITLGLIGTGVQALTQLLSVAAVRELTDVAVYSRDPVRRKAFCARVNAHGVQAHPVESARAAVVDRELVLLATNSPVPVIDPAWIADGAFVATLGPKQRGRAEFGPELIARADLAVTDSVAQTHAYDPPYILLDSPEHERLVSLGAILAGERLGRTDPNQVVVFCSVGLAGTEAYLLNRLVRDGVQ</sequence>
<reference evidence="1 2" key="1">
    <citation type="submission" date="2024-09" db="EMBL/GenBank/DDBJ databases">
        <authorList>
            <person name="Sun Q."/>
            <person name="Mori K."/>
        </authorList>
    </citation>
    <scope>NUCLEOTIDE SEQUENCE [LARGE SCALE GENOMIC DNA]</scope>
    <source>
        <strain evidence="1 2">CGMCC 1.15906</strain>
    </source>
</reference>
<proteinExistence type="predicted"/>
<dbReference type="PANTHER" id="PTHR13812:SF19">
    <property type="entry name" value="KETIMINE REDUCTASE MU-CRYSTALLIN"/>
    <property type="match status" value="1"/>
</dbReference>
<dbReference type="Pfam" id="PF02423">
    <property type="entry name" value="OCD_Mu_crystall"/>
    <property type="match status" value="1"/>
</dbReference>
<comment type="caution">
    <text evidence="1">The sequence shown here is derived from an EMBL/GenBank/DDBJ whole genome shotgun (WGS) entry which is preliminary data.</text>
</comment>
<dbReference type="RefSeq" id="WP_380052972.1">
    <property type="nucleotide sequence ID" value="NZ_JBHLTC010000036.1"/>
</dbReference>
<evidence type="ECO:0000313" key="2">
    <source>
        <dbReference type="Proteomes" id="UP001589890"/>
    </source>
</evidence>
<evidence type="ECO:0000313" key="1">
    <source>
        <dbReference type="EMBL" id="MFC0627801.1"/>
    </source>
</evidence>
<dbReference type="SUPFAM" id="SSF51735">
    <property type="entry name" value="NAD(P)-binding Rossmann-fold domains"/>
    <property type="match status" value="1"/>
</dbReference>
<dbReference type="EMBL" id="JBHLTC010000036">
    <property type="protein sequence ID" value="MFC0627801.1"/>
    <property type="molecule type" value="Genomic_DNA"/>
</dbReference>
<organism evidence="1 2">
    <name type="scientific">Kribbella deserti</name>
    <dbReference type="NCBI Taxonomy" id="1926257"/>
    <lineage>
        <taxon>Bacteria</taxon>
        <taxon>Bacillati</taxon>
        <taxon>Actinomycetota</taxon>
        <taxon>Actinomycetes</taxon>
        <taxon>Propionibacteriales</taxon>
        <taxon>Kribbellaceae</taxon>
        <taxon>Kribbella</taxon>
    </lineage>
</organism>
<accession>A0ABV6QUW8</accession>
<dbReference type="Gene3D" id="3.40.50.720">
    <property type="entry name" value="NAD(P)-binding Rossmann-like Domain"/>
    <property type="match status" value="1"/>
</dbReference>
<name>A0ABV6QUW8_9ACTN</name>
<dbReference type="Proteomes" id="UP001589890">
    <property type="component" value="Unassembled WGS sequence"/>
</dbReference>
<keyword evidence="2" id="KW-1185">Reference proteome</keyword>
<gene>
    <name evidence="1" type="ORF">ACFFGN_27250</name>
</gene>
<dbReference type="InterPro" id="IPR023401">
    <property type="entry name" value="ODC_N"/>
</dbReference>
<protein>
    <submittedName>
        <fullName evidence="1">Ornithine cyclodeaminase family protein</fullName>
    </submittedName>
</protein>
<dbReference type="PANTHER" id="PTHR13812">
    <property type="entry name" value="KETIMINE REDUCTASE MU-CRYSTALLIN"/>
    <property type="match status" value="1"/>
</dbReference>
<dbReference type="Gene3D" id="3.30.1780.10">
    <property type="entry name" value="ornithine cyclodeaminase, domain 1"/>
    <property type="match status" value="1"/>
</dbReference>